<dbReference type="InterPro" id="IPR015422">
    <property type="entry name" value="PyrdxlP-dep_Trfase_small"/>
</dbReference>
<evidence type="ECO:0000256" key="8">
    <source>
        <dbReference type="ARBA" id="ARBA00023004"/>
    </source>
</evidence>
<evidence type="ECO:0000256" key="9">
    <source>
        <dbReference type="ARBA" id="ARBA00023014"/>
    </source>
</evidence>
<dbReference type="InParanoid" id="A0A420WK45"/>
<evidence type="ECO:0000313" key="13">
    <source>
        <dbReference type="Proteomes" id="UP000282211"/>
    </source>
</evidence>
<gene>
    <name evidence="12" type="ORF">DES40_0588</name>
</gene>
<evidence type="ECO:0000313" key="12">
    <source>
        <dbReference type="EMBL" id="RKQ71275.1"/>
    </source>
</evidence>
<evidence type="ECO:0000259" key="11">
    <source>
        <dbReference type="Pfam" id="PF00266"/>
    </source>
</evidence>
<comment type="similarity">
    <text evidence="3">Belongs to the class-V pyridoxal-phosphate-dependent aminotransferase family. NifS/IscS subfamily.</text>
</comment>
<dbReference type="RefSeq" id="WP_170144853.1">
    <property type="nucleotide sequence ID" value="NZ_RBII01000001.1"/>
</dbReference>
<dbReference type="GO" id="GO:0046872">
    <property type="term" value="F:metal ion binding"/>
    <property type="evidence" value="ECO:0007669"/>
    <property type="project" value="UniProtKB-KW"/>
</dbReference>
<comment type="caution">
    <text evidence="12">The sequence shown here is derived from an EMBL/GenBank/DDBJ whole genome shotgun (WGS) entry which is preliminary data.</text>
</comment>
<dbReference type="GO" id="GO:0031071">
    <property type="term" value="F:cysteine desulfurase activity"/>
    <property type="evidence" value="ECO:0007669"/>
    <property type="project" value="UniProtKB-EC"/>
</dbReference>
<dbReference type="Gene3D" id="1.10.260.50">
    <property type="match status" value="1"/>
</dbReference>
<comment type="cofactor">
    <cofactor evidence="1">
        <name>pyridoxal 5'-phosphate</name>
        <dbReference type="ChEBI" id="CHEBI:597326"/>
    </cofactor>
</comment>
<keyword evidence="9" id="KW-0411">Iron-sulfur</keyword>
<organism evidence="12 13">
    <name type="scientific">Litorimonas taeanensis</name>
    <dbReference type="NCBI Taxonomy" id="568099"/>
    <lineage>
        <taxon>Bacteria</taxon>
        <taxon>Pseudomonadati</taxon>
        <taxon>Pseudomonadota</taxon>
        <taxon>Alphaproteobacteria</taxon>
        <taxon>Maricaulales</taxon>
        <taxon>Robiginitomaculaceae</taxon>
    </lineage>
</organism>
<keyword evidence="5" id="KW-0808">Transferase</keyword>
<protein>
    <recommendedName>
        <fullName evidence="4">Cysteine desulfurase</fullName>
    </recommendedName>
</protein>
<comment type="function">
    <text evidence="2">Catalyzes the removal of elemental sulfur atoms from cysteine to produce alanine. Seems to participate in the biosynthesis of the nitrogenase metalloclusters by providing the inorganic sulfur required for the Fe-S core formation.</text>
</comment>
<keyword evidence="6" id="KW-0479">Metal-binding</keyword>
<comment type="catalytic activity">
    <reaction evidence="10">
        <text>(sulfur carrier)-H + L-cysteine = (sulfur carrier)-SH + L-alanine</text>
        <dbReference type="Rhea" id="RHEA:43892"/>
        <dbReference type="Rhea" id="RHEA-COMP:14737"/>
        <dbReference type="Rhea" id="RHEA-COMP:14739"/>
        <dbReference type="ChEBI" id="CHEBI:29917"/>
        <dbReference type="ChEBI" id="CHEBI:35235"/>
        <dbReference type="ChEBI" id="CHEBI:57972"/>
        <dbReference type="ChEBI" id="CHEBI:64428"/>
        <dbReference type="EC" id="2.8.1.7"/>
    </reaction>
</comment>
<dbReference type="AlphaFoldDB" id="A0A420WK45"/>
<reference evidence="12 13" key="1">
    <citation type="submission" date="2018-10" db="EMBL/GenBank/DDBJ databases">
        <title>Genomic Encyclopedia of Type Strains, Phase IV (KMG-IV): sequencing the most valuable type-strain genomes for metagenomic binning, comparative biology and taxonomic classification.</title>
        <authorList>
            <person name="Goeker M."/>
        </authorList>
    </citation>
    <scope>NUCLEOTIDE SEQUENCE [LARGE SCALE GENOMIC DNA]</scope>
    <source>
        <strain evidence="12 13">DSM 22008</strain>
    </source>
</reference>
<evidence type="ECO:0000256" key="10">
    <source>
        <dbReference type="ARBA" id="ARBA00050776"/>
    </source>
</evidence>
<dbReference type="PANTHER" id="PTHR11601">
    <property type="entry name" value="CYSTEINE DESULFURYLASE FAMILY MEMBER"/>
    <property type="match status" value="1"/>
</dbReference>
<evidence type="ECO:0000256" key="4">
    <source>
        <dbReference type="ARBA" id="ARBA00013558"/>
    </source>
</evidence>
<evidence type="ECO:0000256" key="3">
    <source>
        <dbReference type="ARBA" id="ARBA00006490"/>
    </source>
</evidence>
<dbReference type="Pfam" id="PF00266">
    <property type="entry name" value="Aminotran_5"/>
    <property type="match status" value="1"/>
</dbReference>
<keyword evidence="8" id="KW-0408">Iron</keyword>
<accession>A0A420WK45</accession>
<evidence type="ECO:0000256" key="1">
    <source>
        <dbReference type="ARBA" id="ARBA00001933"/>
    </source>
</evidence>
<dbReference type="EMBL" id="RBII01000001">
    <property type="protein sequence ID" value="RKQ71275.1"/>
    <property type="molecule type" value="Genomic_DNA"/>
</dbReference>
<dbReference type="FunCoup" id="A0A420WK45">
    <property type="interactions" value="496"/>
</dbReference>
<name>A0A420WK45_9PROT</name>
<dbReference type="Gene3D" id="3.90.1150.10">
    <property type="entry name" value="Aspartate Aminotransferase, domain 1"/>
    <property type="match status" value="1"/>
</dbReference>
<dbReference type="PANTHER" id="PTHR11601:SF34">
    <property type="entry name" value="CYSTEINE DESULFURASE"/>
    <property type="match status" value="1"/>
</dbReference>
<evidence type="ECO:0000256" key="6">
    <source>
        <dbReference type="ARBA" id="ARBA00022723"/>
    </source>
</evidence>
<proteinExistence type="inferred from homology"/>
<keyword evidence="7" id="KW-0663">Pyridoxal phosphate</keyword>
<evidence type="ECO:0000256" key="5">
    <source>
        <dbReference type="ARBA" id="ARBA00022679"/>
    </source>
</evidence>
<dbReference type="InterPro" id="IPR000192">
    <property type="entry name" value="Aminotrans_V_dom"/>
</dbReference>
<dbReference type="InterPro" id="IPR015424">
    <property type="entry name" value="PyrdxlP-dep_Trfase"/>
</dbReference>
<dbReference type="InterPro" id="IPR016454">
    <property type="entry name" value="Cysteine_dSase"/>
</dbReference>
<dbReference type="Gene3D" id="3.40.640.10">
    <property type="entry name" value="Type I PLP-dependent aspartate aminotransferase-like (Major domain)"/>
    <property type="match status" value="1"/>
</dbReference>
<keyword evidence="13" id="KW-1185">Reference proteome</keyword>
<dbReference type="PIRSF" id="PIRSF005572">
    <property type="entry name" value="NifS"/>
    <property type="match status" value="1"/>
</dbReference>
<evidence type="ECO:0000256" key="2">
    <source>
        <dbReference type="ARBA" id="ARBA00003120"/>
    </source>
</evidence>
<dbReference type="GO" id="GO:0051536">
    <property type="term" value="F:iron-sulfur cluster binding"/>
    <property type="evidence" value="ECO:0007669"/>
    <property type="project" value="UniProtKB-KW"/>
</dbReference>
<dbReference type="Proteomes" id="UP000282211">
    <property type="component" value="Unassembled WGS sequence"/>
</dbReference>
<evidence type="ECO:0000256" key="7">
    <source>
        <dbReference type="ARBA" id="ARBA00022898"/>
    </source>
</evidence>
<dbReference type="SUPFAM" id="SSF53383">
    <property type="entry name" value="PLP-dependent transferases"/>
    <property type="match status" value="1"/>
</dbReference>
<feature type="domain" description="Aminotransferase class V" evidence="11">
    <location>
        <begin position="7"/>
        <end position="358"/>
    </location>
</feature>
<dbReference type="InterPro" id="IPR015421">
    <property type="entry name" value="PyrdxlP-dep_Trfase_major"/>
</dbReference>
<sequence>MSTSSRIYLDHNATSPARPEVIDAVSQAMRIVGNASAPHAHGRAARNLVSQAREALGLAMGVCAQDIYFTSGGTEGANTAIHSAVSAGCKRLLVSSLDHPASIRAAEDAGVKLEMVPSMRSGILDVAWLKDTLENWDVADGRPFVSTTAANSETGVIQPVEAIIDLVHEHNGLVLVDAVQALGKTSLLVQPDYMCVSAHKIGGPMGIGALYVSPDAPYSAFMQGGGQERRRRAGTINVAGASGFHAALKALQDITHIRFLRNTLEAGLKAMEPKLVIFGEEEDRLPNTSFFAVPDAANNTLMMNLDLHGVSVSTGMACSSGKVGASRAVTAMRRSDEAPKGAIRISLGYDSTQSDVDGFLGAWAKIRKLTSFVVSPDDACANIQEEKVG</sequence>